<name>A0A9Q9T4I3_9MICO</name>
<reference evidence="2" key="1">
    <citation type="submission" date="2022-09" db="EMBL/GenBank/DDBJ databases">
        <title>Taxonomy of Curtobacterium flaccumfaciens.</title>
        <authorList>
            <person name="Osdaghi E."/>
            <person name="Taghavi S.M."/>
            <person name="Hamidizade M."/>
            <person name="Abachi H."/>
            <person name="Fazliarab A."/>
            <person name="Baeyen S."/>
            <person name="Portier P."/>
            <person name="Van Vaerenbergh J."/>
            <person name="Jacques M.-A."/>
        </authorList>
    </citation>
    <scope>NUCLEOTIDE SEQUENCE</scope>
    <source>
        <strain evidence="2">AGQB46</strain>
        <plasmid evidence="2">unnamed</plasmid>
    </source>
</reference>
<gene>
    <name evidence="2" type="ORF">OE229_17520</name>
</gene>
<protein>
    <submittedName>
        <fullName evidence="2">HNH endonuclease family protein</fullName>
    </submittedName>
</protein>
<accession>A0A9Q9T4I3</accession>
<evidence type="ECO:0000313" key="2">
    <source>
        <dbReference type="EMBL" id="UYC82734.1"/>
    </source>
</evidence>
<dbReference type="PANTHER" id="PTHR24094">
    <property type="entry name" value="SECRETED PROTEIN"/>
    <property type="match status" value="1"/>
</dbReference>
<dbReference type="GO" id="GO:0004519">
    <property type="term" value="F:endonuclease activity"/>
    <property type="evidence" value="ECO:0007669"/>
    <property type="project" value="UniProtKB-KW"/>
</dbReference>
<keyword evidence="2" id="KW-0540">Nuclease</keyword>
<dbReference type="AlphaFoldDB" id="A0A9Q9T4I3"/>
<dbReference type="PANTHER" id="PTHR24094:SF15">
    <property type="entry name" value="AMP-DEPENDENT SYNTHETASE_LIGASE DOMAIN-CONTAINING PROTEIN-RELATED"/>
    <property type="match status" value="1"/>
</dbReference>
<evidence type="ECO:0000259" key="1">
    <source>
        <dbReference type="Pfam" id="PF07510"/>
    </source>
</evidence>
<dbReference type="KEGG" id="cpoi:OE229_17520"/>
<feature type="domain" description="GmrSD restriction endonucleases C-terminal" evidence="1">
    <location>
        <begin position="96"/>
        <end position="234"/>
    </location>
</feature>
<keyword evidence="2" id="KW-0378">Hydrolase</keyword>
<organism evidence="2 3">
    <name type="scientific">Curtobacterium poinsettiae</name>
    <dbReference type="NCBI Taxonomy" id="159612"/>
    <lineage>
        <taxon>Bacteria</taxon>
        <taxon>Bacillati</taxon>
        <taxon>Actinomycetota</taxon>
        <taxon>Actinomycetes</taxon>
        <taxon>Micrococcales</taxon>
        <taxon>Microbacteriaceae</taxon>
        <taxon>Curtobacterium</taxon>
    </lineage>
</organism>
<dbReference type="GeneID" id="99625314"/>
<keyword evidence="2" id="KW-0614">Plasmid</keyword>
<proteinExistence type="predicted"/>
<keyword evidence="2" id="KW-0255">Endonuclease</keyword>
<dbReference type="Pfam" id="PF07510">
    <property type="entry name" value="GmrSD_C"/>
    <property type="match status" value="1"/>
</dbReference>
<evidence type="ECO:0000313" key="3">
    <source>
        <dbReference type="Proteomes" id="UP001062223"/>
    </source>
</evidence>
<dbReference type="Proteomes" id="UP001062223">
    <property type="component" value="Plasmid unnamed"/>
</dbReference>
<sequence>MRRRTQSQLLTAAALVAAAGIAAIVAPYMHPELAASGIVPPSTAGPFTSSTVATTPAAEALRDLRALPVSDAYVPARYDRDAFGPAWADTDHNGCDTRNDVLRRDLTAVVVKPGTNGCVVLSGTLHDPYTGRTIAFHRGPTSSLAVQVDHRFPLSLAWRHGAASWTPEQREAFANDQATNLVAVDGPANEEKSDSGPAEWMPANTGDACNYAASFVTVATKWHLSIATDDKHALDRTLTGCTSKGNN</sequence>
<dbReference type="EMBL" id="CP106880">
    <property type="protein sequence ID" value="UYC82734.1"/>
    <property type="molecule type" value="Genomic_DNA"/>
</dbReference>
<dbReference type="RefSeq" id="WP_259581503.1">
    <property type="nucleotide sequence ID" value="NZ_CP104936.1"/>
</dbReference>
<geneLocation type="plasmid" evidence="2 3">
    <name>unnamed</name>
</geneLocation>
<dbReference type="InterPro" id="IPR011089">
    <property type="entry name" value="GmrSD_C"/>
</dbReference>